<dbReference type="PANTHER" id="PTHR11076">
    <property type="entry name" value="DNA REPAIR POLYMERASE UMUC / TRANSFERASE FAMILY MEMBER"/>
    <property type="match status" value="1"/>
</dbReference>
<dbReference type="GO" id="GO:0042276">
    <property type="term" value="P:error-prone translesion synthesis"/>
    <property type="evidence" value="ECO:0007669"/>
    <property type="project" value="TreeGrafter"/>
</dbReference>
<accession>A0AAW8B2Y3</accession>
<evidence type="ECO:0000259" key="6">
    <source>
        <dbReference type="PROSITE" id="PS50173"/>
    </source>
</evidence>
<dbReference type="Gene3D" id="3.40.1170.60">
    <property type="match status" value="1"/>
</dbReference>
<keyword evidence="8" id="KW-1185">Reference proteome</keyword>
<gene>
    <name evidence="7" type="ORF">Q8A57_04800</name>
</gene>
<keyword evidence="2" id="KW-0227">DNA damage</keyword>
<dbReference type="Proteomes" id="UP001178354">
    <property type="component" value="Unassembled WGS sequence"/>
</dbReference>
<proteinExistence type="inferred from homology"/>
<dbReference type="GO" id="GO:0003887">
    <property type="term" value="F:DNA-directed DNA polymerase activity"/>
    <property type="evidence" value="ECO:0007669"/>
    <property type="project" value="TreeGrafter"/>
</dbReference>
<feature type="domain" description="UmuC" evidence="6">
    <location>
        <begin position="2"/>
        <end position="185"/>
    </location>
</feature>
<evidence type="ECO:0000256" key="2">
    <source>
        <dbReference type="ARBA" id="ARBA00022763"/>
    </source>
</evidence>
<evidence type="ECO:0000256" key="3">
    <source>
        <dbReference type="ARBA" id="ARBA00023199"/>
    </source>
</evidence>
<evidence type="ECO:0000313" key="8">
    <source>
        <dbReference type="Proteomes" id="UP001178354"/>
    </source>
</evidence>
<organism evidence="7 8">
    <name type="scientific">Porticoccus litoralis</name>
    <dbReference type="NCBI Taxonomy" id="434086"/>
    <lineage>
        <taxon>Bacteria</taxon>
        <taxon>Pseudomonadati</taxon>
        <taxon>Pseudomonadota</taxon>
        <taxon>Gammaproteobacteria</taxon>
        <taxon>Cellvibrionales</taxon>
        <taxon>Porticoccaceae</taxon>
        <taxon>Porticoccus</taxon>
    </lineage>
</organism>
<dbReference type="PROSITE" id="PS50173">
    <property type="entry name" value="UMUC"/>
    <property type="match status" value="1"/>
</dbReference>
<dbReference type="InterPro" id="IPR017961">
    <property type="entry name" value="DNA_pol_Y-fam_little_finger"/>
</dbReference>
<dbReference type="InterPro" id="IPR043128">
    <property type="entry name" value="Rev_trsase/Diguanyl_cyclase"/>
</dbReference>
<dbReference type="GO" id="GO:0005829">
    <property type="term" value="C:cytosol"/>
    <property type="evidence" value="ECO:0007669"/>
    <property type="project" value="TreeGrafter"/>
</dbReference>
<dbReference type="InterPro" id="IPR050116">
    <property type="entry name" value="DNA_polymerase-Y"/>
</dbReference>
<dbReference type="InterPro" id="IPR001126">
    <property type="entry name" value="UmuC"/>
</dbReference>
<dbReference type="GO" id="GO:0009432">
    <property type="term" value="P:SOS response"/>
    <property type="evidence" value="ECO:0007669"/>
    <property type="project" value="UniProtKB-KW"/>
</dbReference>
<comment type="similarity">
    <text evidence="1">Belongs to the DNA polymerase type-Y family.</text>
</comment>
<dbReference type="NCBIfam" id="NF002955">
    <property type="entry name" value="PRK03609.1"/>
    <property type="match status" value="1"/>
</dbReference>
<dbReference type="Pfam" id="PF13438">
    <property type="entry name" value="DUF4113"/>
    <property type="match status" value="1"/>
</dbReference>
<dbReference type="InterPro" id="IPR043502">
    <property type="entry name" value="DNA/RNA_pol_sf"/>
</dbReference>
<protein>
    <submittedName>
        <fullName evidence="7">Y-family DNA polymerase</fullName>
    </submittedName>
</protein>
<dbReference type="AlphaFoldDB" id="A0AAW8B2Y3"/>
<evidence type="ECO:0000256" key="1">
    <source>
        <dbReference type="ARBA" id="ARBA00010945"/>
    </source>
</evidence>
<dbReference type="Pfam" id="PF00817">
    <property type="entry name" value="IMS"/>
    <property type="match status" value="1"/>
</dbReference>
<keyword evidence="3" id="KW-0741">SOS mutagenesis</keyword>
<keyword evidence="4" id="KW-0234">DNA repair</keyword>
<dbReference type="RefSeq" id="WP_305169848.1">
    <property type="nucleotide sequence ID" value="NZ_JAUUUU010000002.1"/>
</dbReference>
<keyword evidence="5" id="KW-0742">SOS response</keyword>
<dbReference type="PANTHER" id="PTHR11076:SF34">
    <property type="entry name" value="PROTEIN UMUC"/>
    <property type="match status" value="1"/>
</dbReference>
<reference evidence="7" key="2">
    <citation type="submission" date="2023-08" db="EMBL/GenBank/DDBJ databases">
        <authorList>
            <person name="Luo J."/>
        </authorList>
    </citation>
    <scope>NUCLEOTIDE SEQUENCE</scope>
    <source>
        <strain evidence="7">DSM 25064</strain>
    </source>
</reference>
<dbReference type="InterPro" id="IPR025188">
    <property type="entry name" value="DUF4113"/>
</dbReference>
<dbReference type="GO" id="GO:0006281">
    <property type="term" value="P:DNA repair"/>
    <property type="evidence" value="ECO:0007669"/>
    <property type="project" value="UniProtKB-KW"/>
</dbReference>
<dbReference type="Gene3D" id="3.30.70.270">
    <property type="match status" value="1"/>
</dbReference>
<dbReference type="CDD" id="cd01700">
    <property type="entry name" value="PolY_Pol_V_umuC"/>
    <property type="match status" value="1"/>
</dbReference>
<evidence type="ECO:0000256" key="4">
    <source>
        <dbReference type="ARBA" id="ARBA00023204"/>
    </source>
</evidence>
<reference evidence="7" key="1">
    <citation type="journal article" date="2010" name="Int. J. Syst. Evol. Microbiol.">
        <title>Porticoccus litoralis gen. nov., sp. nov., a gammaproteobacterium isolated from the Yellow Sea.</title>
        <authorList>
            <person name="Oh H.M."/>
            <person name="Kim H."/>
            <person name="Kim K.M."/>
            <person name="Min G.S."/>
            <person name="Cho J.C."/>
        </authorList>
    </citation>
    <scope>NUCLEOTIDE SEQUENCE</scope>
    <source>
        <strain evidence="7">DSM 25064</strain>
    </source>
</reference>
<dbReference type="Pfam" id="PF11799">
    <property type="entry name" value="IMS_C"/>
    <property type="match status" value="1"/>
</dbReference>
<comment type="caution">
    <text evidence="7">The sequence shown here is derived from an EMBL/GenBank/DDBJ whole genome shotgun (WGS) entry which is preliminary data.</text>
</comment>
<evidence type="ECO:0000313" key="7">
    <source>
        <dbReference type="EMBL" id="MDP1520282.1"/>
    </source>
</evidence>
<name>A0AAW8B2Y3_9GAMM</name>
<dbReference type="SUPFAM" id="SSF56672">
    <property type="entry name" value="DNA/RNA polymerases"/>
    <property type="match status" value="1"/>
</dbReference>
<sequence>MFALVDCNSCYASCEQIFRPDLRDKPVVVLSNNDGCVIARSKEAKALGIPDLHAYFKIRHLLERHRVAVFSGNFRLYGDISRRVMDCLRHFSPDIEIYSIDEMFLSMDGICQPLQDYGQTIKQNVWRQVRMPVSVGIAPSKTLAKLANYAAKNIPSQHGVCLLDAPHKWQWLLRRVPATKVWGIGRRLGARLADMGIHSAWELASSDPKTIRRRFNVCVERTLEELNGSPCLALEEVTPDKKQIYCTRSFGDKPTELDPLLRAVALYASRAAEKLRAQQHLALTLHVFIHTSPHRPNYYSNSTVVQLPYATDDSRVIAACAQQGVRRIFRPGHAYLKAGVGLIELVSKRYHQEDIFEVGQSPRADALMQTLDGINRRYGRGTAVLASEGKKRGWPMRQQYCSPAYTTRWTDIPIIKS</sequence>
<dbReference type="EMBL" id="JAUUUU010000002">
    <property type="protein sequence ID" value="MDP1520282.1"/>
    <property type="molecule type" value="Genomic_DNA"/>
</dbReference>
<dbReference type="Gene3D" id="1.10.150.20">
    <property type="entry name" value="5' to 3' exonuclease, C-terminal subdomain"/>
    <property type="match status" value="1"/>
</dbReference>
<evidence type="ECO:0000256" key="5">
    <source>
        <dbReference type="ARBA" id="ARBA00023236"/>
    </source>
</evidence>
<dbReference type="GO" id="GO:0003684">
    <property type="term" value="F:damaged DNA binding"/>
    <property type="evidence" value="ECO:0007669"/>
    <property type="project" value="InterPro"/>
</dbReference>